<dbReference type="PROSITE" id="PS50109">
    <property type="entry name" value="HIS_KIN"/>
    <property type="match status" value="1"/>
</dbReference>
<gene>
    <name evidence="12" type="ORF">VJ920_06185</name>
</gene>
<feature type="coiled-coil region" evidence="9">
    <location>
        <begin position="359"/>
        <end position="386"/>
    </location>
</feature>
<evidence type="ECO:0000259" key="11">
    <source>
        <dbReference type="PROSITE" id="PS50110"/>
    </source>
</evidence>
<keyword evidence="5" id="KW-0808">Transferase</keyword>
<keyword evidence="9" id="KW-0175">Coiled coil</keyword>
<comment type="catalytic activity">
    <reaction evidence="1">
        <text>ATP + protein L-histidine = ADP + protein N-phospho-L-histidine.</text>
        <dbReference type="EC" id="2.7.13.3"/>
    </reaction>
</comment>
<evidence type="ECO:0000313" key="13">
    <source>
        <dbReference type="Proteomes" id="UP001343724"/>
    </source>
</evidence>
<accession>A0ABU6IYG2</accession>
<dbReference type="PRINTS" id="PR00344">
    <property type="entry name" value="BCTRLSENSOR"/>
</dbReference>
<dbReference type="InterPro" id="IPR001789">
    <property type="entry name" value="Sig_transdc_resp-reg_receiver"/>
</dbReference>
<dbReference type="RefSeq" id="WP_326454610.1">
    <property type="nucleotide sequence ID" value="NZ_JAYMFH010000005.1"/>
</dbReference>
<dbReference type="SMART" id="SM00387">
    <property type="entry name" value="HATPase_c"/>
    <property type="match status" value="1"/>
</dbReference>
<keyword evidence="12" id="KW-0547">Nucleotide-binding</keyword>
<feature type="modified residue" description="4-aspartylphosphate" evidence="8">
    <location>
        <position position="696"/>
    </location>
</feature>
<dbReference type="InterPro" id="IPR003661">
    <property type="entry name" value="HisK_dim/P_dom"/>
</dbReference>
<dbReference type="SUPFAM" id="SSF47384">
    <property type="entry name" value="Homodimeric domain of signal transducing histidine kinase"/>
    <property type="match status" value="1"/>
</dbReference>
<dbReference type="InterPro" id="IPR036097">
    <property type="entry name" value="HisK_dim/P_sf"/>
</dbReference>
<dbReference type="InterPro" id="IPR004358">
    <property type="entry name" value="Sig_transdc_His_kin-like_C"/>
</dbReference>
<proteinExistence type="predicted"/>
<evidence type="ECO:0000313" key="12">
    <source>
        <dbReference type="EMBL" id="MEC4294891.1"/>
    </source>
</evidence>
<dbReference type="SMART" id="SM00388">
    <property type="entry name" value="HisKA"/>
    <property type="match status" value="1"/>
</dbReference>
<dbReference type="SUPFAM" id="SSF55785">
    <property type="entry name" value="PYP-like sensor domain (PAS domain)"/>
    <property type="match status" value="1"/>
</dbReference>
<dbReference type="Gene3D" id="1.10.287.130">
    <property type="match status" value="1"/>
</dbReference>
<dbReference type="EMBL" id="JAYMFH010000005">
    <property type="protein sequence ID" value="MEC4294891.1"/>
    <property type="molecule type" value="Genomic_DNA"/>
</dbReference>
<dbReference type="InterPro" id="IPR005467">
    <property type="entry name" value="His_kinase_dom"/>
</dbReference>
<comment type="subcellular location">
    <subcellularLocation>
        <location evidence="2">Cell membrane</location>
    </subcellularLocation>
</comment>
<name>A0ABU6IYG2_9ACTN</name>
<keyword evidence="4 8" id="KW-0597">Phosphoprotein</keyword>
<dbReference type="GO" id="GO:0005524">
    <property type="term" value="F:ATP binding"/>
    <property type="evidence" value="ECO:0007669"/>
    <property type="project" value="UniProtKB-KW"/>
</dbReference>
<evidence type="ECO:0000256" key="3">
    <source>
        <dbReference type="ARBA" id="ARBA00012438"/>
    </source>
</evidence>
<comment type="caution">
    <text evidence="12">The sequence shown here is derived from an EMBL/GenBank/DDBJ whole genome shotgun (WGS) entry which is preliminary data.</text>
</comment>
<sequence>MEELLKASATLLKESPQPFGIAHVTIDDEGKPLDIVYDYYNASMAAMTGSSLSDLLGKGVYDLWGGDTTWLDYFYQAAHEGRTIEFETANEMLEEFQHVCVFPIQEGYCAFTIEDVSDWISPAHLSMEQADSGLFFYDMRTKRVLLTPSAKEVCGIDITYTSLVDFVSEAFGAECVEKVRAQAQAFRNRAGGIYFEGRLSDGRWLRFSLHHANGGHQFSYGFLEDITRTKEAEEQSSYYFDIVDSLSRENFALYLVDLKEDRVEPYRLREGAAGRDDAVPFSEAEYSKTIDRYIATYVVEQDRERVFRDMSRDALLSRFAQGAKEVALNYQRKYNGDEQYVEARAIRLEGDGTKVVLAARNVTQEMNEQLRQRSALQSALELAEHASSAKSTFLTNMSHDFRTPMNSISGFANIALDHLEDTSRVRDCLHKIILSSDHLLNLVNDILDVSRIESGKLSLAEDPINVVELARDAENMFADKAAAQSLDFTLDVAVTHPHVLSDTLRLSQIVVNTLGNAIKFTPAGGMVAMSLRESDEARRGFGSYIITVRDTGCGMTPEFLSKVFDPFERDGLGYANKTEGTGLGMTITKSLVDLLGGTIEVESEVGRGSVFTIALPLRLAEEPEADAPEGRVVPVQERDFTGCRVLVVDDDDLSREILVEILKGYGFASDEARDGDAAVQKIASVAPFYYDAVLMDMRMPRMDGDEATRVIRALDRPDAASLPIIAETADAFEEGYRRARDAGMTALTTKPLKTQELIALLTEHIPEK</sequence>
<evidence type="ECO:0000256" key="2">
    <source>
        <dbReference type="ARBA" id="ARBA00004236"/>
    </source>
</evidence>
<organism evidence="12 13">
    <name type="scientific">Adlercreutzia shanghongiae</name>
    <dbReference type="NCBI Taxonomy" id="3111773"/>
    <lineage>
        <taxon>Bacteria</taxon>
        <taxon>Bacillati</taxon>
        <taxon>Actinomycetota</taxon>
        <taxon>Coriobacteriia</taxon>
        <taxon>Eggerthellales</taxon>
        <taxon>Eggerthellaceae</taxon>
        <taxon>Adlercreutzia</taxon>
    </lineage>
</organism>
<dbReference type="Pfam" id="PF00072">
    <property type="entry name" value="Response_reg"/>
    <property type="match status" value="1"/>
</dbReference>
<evidence type="ECO:0000256" key="6">
    <source>
        <dbReference type="ARBA" id="ARBA00022777"/>
    </source>
</evidence>
<dbReference type="Pfam" id="PF00512">
    <property type="entry name" value="HisKA"/>
    <property type="match status" value="1"/>
</dbReference>
<evidence type="ECO:0000256" key="4">
    <source>
        <dbReference type="ARBA" id="ARBA00022553"/>
    </source>
</evidence>
<dbReference type="SUPFAM" id="SSF52172">
    <property type="entry name" value="CheY-like"/>
    <property type="match status" value="1"/>
</dbReference>
<dbReference type="EC" id="2.7.13.3" evidence="3"/>
<dbReference type="InterPro" id="IPR003594">
    <property type="entry name" value="HATPase_dom"/>
</dbReference>
<evidence type="ECO:0000256" key="7">
    <source>
        <dbReference type="ARBA" id="ARBA00023012"/>
    </source>
</evidence>
<keyword evidence="6" id="KW-0418">Kinase</keyword>
<dbReference type="InterPro" id="IPR011006">
    <property type="entry name" value="CheY-like_superfamily"/>
</dbReference>
<evidence type="ECO:0000256" key="1">
    <source>
        <dbReference type="ARBA" id="ARBA00000085"/>
    </source>
</evidence>
<feature type="domain" description="Histidine kinase" evidence="10">
    <location>
        <begin position="396"/>
        <end position="619"/>
    </location>
</feature>
<dbReference type="CDD" id="cd17546">
    <property type="entry name" value="REC_hyHK_CKI1_RcsC-like"/>
    <property type="match status" value="1"/>
</dbReference>
<evidence type="ECO:0000259" key="10">
    <source>
        <dbReference type="PROSITE" id="PS50109"/>
    </source>
</evidence>
<dbReference type="CDD" id="cd00082">
    <property type="entry name" value="HisKA"/>
    <property type="match status" value="1"/>
</dbReference>
<protein>
    <recommendedName>
        <fullName evidence="3">histidine kinase</fullName>
        <ecNumber evidence="3">2.7.13.3</ecNumber>
    </recommendedName>
</protein>
<dbReference type="PANTHER" id="PTHR43047">
    <property type="entry name" value="TWO-COMPONENT HISTIDINE PROTEIN KINASE"/>
    <property type="match status" value="1"/>
</dbReference>
<dbReference type="Gene3D" id="3.30.565.10">
    <property type="entry name" value="Histidine kinase-like ATPase, C-terminal domain"/>
    <property type="match status" value="1"/>
</dbReference>
<dbReference type="Pfam" id="PF02518">
    <property type="entry name" value="HATPase_c"/>
    <property type="match status" value="1"/>
</dbReference>
<evidence type="ECO:0000256" key="9">
    <source>
        <dbReference type="SAM" id="Coils"/>
    </source>
</evidence>
<dbReference type="InterPro" id="IPR035965">
    <property type="entry name" value="PAS-like_dom_sf"/>
</dbReference>
<dbReference type="Gene3D" id="3.30.450.20">
    <property type="entry name" value="PAS domain"/>
    <property type="match status" value="1"/>
</dbReference>
<reference evidence="12 13" key="1">
    <citation type="submission" date="2024-01" db="EMBL/GenBank/DDBJ databases">
        <title>novel species in genus Adlercreutzia.</title>
        <authorList>
            <person name="Liu X."/>
        </authorList>
    </citation>
    <scope>NUCLEOTIDE SEQUENCE [LARGE SCALE GENOMIC DNA]</scope>
    <source>
        <strain evidence="12 13">R22</strain>
    </source>
</reference>
<dbReference type="Gene3D" id="3.40.50.2300">
    <property type="match status" value="1"/>
</dbReference>
<dbReference type="Proteomes" id="UP001343724">
    <property type="component" value="Unassembled WGS sequence"/>
</dbReference>
<dbReference type="InterPro" id="IPR036890">
    <property type="entry name" value="HATPase_C_sf"/>
</dbReference>
<evidence type="ECO:0000256" key="8">
    <source>
        <dbReference type="PROSITE-ProRule" id="PRU00169"/>
    </source>
</evidence>
<dbReference type="SMART" id="SM00448">
    <property type="entry name" value="REC"/>
    <property type="match status" value="1"/>
</dbReference>
<dbReference type="PROSITE" id="PS50110">
    <property type="entry name" value="RESPONSE_REGULATORY"/>
    <property type="match status" value="1"/>
</dbReference>
<keyword evidence="7" id="KW-0902">Two-component regulatory system</keyword>
<keyword evidence="12" id="KW-0067">ATP-binding</keyword>
<keyword evidence="13" id="KW-1185">Reference proteome</keyword>
<evidence type="ECO:0000256" key="5">
    <source>
        <dbReference type="ARBA" id="ARBA00022679"/>
    </source>
</evidence>
<feature type="domain" description="Response regulatory" evidence="11">
    <location>
        <begin position="644"/>
        <end position="765"/>
    </location>
</feature>
<dbReference type="SUPFAM" id="SSF55874">
    <property type="entry name" value="ATPase domain of HSP90 chaperone/DNA topoisomerase II/histidine kinase"/>
    <property type="match status" value="1"/>
</dbReference>